<name>A0AAD6IYF0_DREDA</name>
<evidence type="ECO:0000313" key="4">
    <source>
        <dbReference type="Proteomes" id="UP001221413"/>
    </source>
</evidence>
<evidence type="ECO:0000313" key="3">
    <source>
        <dbReference type="EMBL" id="KAJ6261033.1"/>
    </source>
</evidence>
<protein>
    <submittedName>
        <fullName evidence="3">Uncharacterized protein</fullName>
    </submittedName>
</protein>
<dbReference type="EMBL" id="JAQGDS010000004">
    <property type="protein sequence ID" value="KAJ6261033.1"/>
    <property type="molecule type" value="Genomic_DNA"/>
</dbReference>
<evidence type="ECO:0000256" key="2">
    <source>
        <dbReference type="SAM" id="Phobius"/>
    </source>
</evidence>
<feature type="transmembrane region" description="Helical" evidence="2">
    <location>
        <begin position="152"/>
        <end position="177"/>
    </location>
</feature>
<comment type="caution">
    <text evidence="3">The sequence shown here is derived from an EMBL/GenBank/DDBJ whole genome shotgun (WGS) entry which is preliminary data.</text>
</comment>
<gene>
    <name evidence="3" type="ORF">Dda_3698</name>
</gene>
<feature type="compositionally biased region" description="Low complexity" evidence="1">
    <location>
        <begin position="126"/>
        <end position="145"/>
    </location>
</feature>
<evidence type="ECO:0000256" key="1">
    <source>
        <dbReference type="SAM" id="MobiDB-lite"/>
    </source>
</evidence>
<keyword evidence="2" id="KW-0472">Membrane</keyword>
<dbReference type="CDD" id="cd12087">
    <property type="entry name" value="TM_EGFR-like"/>
    <property type="match status" value="1"/>
</dbReference>
<dbReference type="AlphaFoldDB" id="A0AAD6IYF0"/>
<keyword evidence="2" id="KW-0812">Transmembrane</keyword>
<accession>A0AAD6IYF0</accession>
<dbReference type="Proteomes" id="UP001221413">
    <property type="component" value="Unassembled WGS sequence"/>
</dbReference>
<keyword evidence="2" id="KW-1133">Transmembrane helix</keyword>
<reference evidence="3" key="1">
    <citation type="submission" date="2023-01" db="EMBL/GenBank/DDBJ databases">
        <title>The chitinases involved in constricting ring structure development in the nematode-trapping fungus Drechslerella dactyloides.</title>
        <authorList>
            <person name="Wang R."/>
            <person name="Zhang L."/>
            <person name="Tang P."/>
            <person name="Li S."/>
            <person name="Liang L."/>
        </authorList>
    </citation>
    <scope>NUCLEOTIDE SEQUENCE</scope>
    <source>
        <strain evidence="3">YMF1.00031</strain>
    </source>
</reference>
<keyword evidence="4" id="KW-1185">Reference proteome</keyword>
<organism evidence="3 4">
    <name type="scientific">Drechslerella dactyloides</name>
    <name type="common">Nematode-trapping fungus</name>
    <name type="synonym">Arthrobotrys dactyloides</name>
    <dbReference type="NCBI Taxonomy" id="74499"/>
    <lineage>
        <taxon>Eukaryota</taxon>
        <taxon>Fungi</taxon>
        <taxon>Dikarya</taxon>
        <taxon>Ascomycota</taxon>
        <taxon>Pezizomycotina</taxon>
        <taxon>Orbiliomycetes</taxon>
        <taxon>Orbiliales</taxon>
        <taxon>Orbiliaceae</taxon>
        <taxon>Drechslerella</taxon>
    </lineage>
</organism>
<sequence length="397" mass="42907">MATNPATTPPPASSVIVGRPEERPSGFATTMSHFVTVGKKPDKFDPEIVMANAGDKIRRNAVVHLDGPYFRAVVFILRGARLMQPSGNGSVAFEIYRQAALAAPYVLTPGQPFPNDEGHNSEGPDPATTTLTSAPPTASTISTITGPESRNWTAIAGVVVGGVSALALLSLFIYLFFRYRRRRNSLLPVDRHQQDFPHFSPMDSLNSPSSVGNPYFHGDRSVNLNRASELAPASPIIQPRGLSIHNPSIREPATRETVIISVTEEEKAMYLERLHALQTGMNGSGGVSPVSVTAGGHSPMRRLVSSQNAQGSPNLARTQSINRQTTHGVQSNPIQPDFEVTMAHEHGTHAHAQQPVEVHEMAASRFDEEKGSMDEEMTIVASSDGYAAERYGQVYPL</sequence>
<feature type="region of interest" description="Disordered" evidence="1">
    <location>
        <begin position="110"/>
        <end position="145"/>
    </location>
</feature>
<feature type="region of interest" description="Disordered" evidence="1">
    <location>
        <begin position="1"/>
        <end position="21"/>
    </location>
</feature>
<proteinExistence type="predicted"/>